<accession>A0ABD0M0M6</accession>
<comment type="cofactor">
    <cofactor evidence="1 3">
        <name>pyridoxal 5'-phosphate</name>
        <dbReference type="ChEBI" id="CHEBI:597326"/>
    </cofactor>
</comment>
<keyword evidence="2 3" id="KW-0663">Pyridoxal phosphate</keyword>
<reference evidence="4 5" key="1">
    <citation type="journal article" date="2023" name="Sci. Data">
        <title>Genome assembly of the Korean intertidal mud-creeper Batillaria attramentaria.</title>
        <authorList>
            <person name="Patra A.K."/>
            <person name="Ho P.T."/>
            <person name="Jun S."/>
            <person name="Lee S.J."/>
            <person name="Kim Y."/>
            <person name="Won Y.J."/>
        </authorList>
    </citation>
    <scope>NUCLEOTIDE SEQUENCE [LARGE SCALE GENOMIC DNA]</scope>
    <source>
        <strain evidence="4">Wonlab-2016</strain>
    </source>
</reference>
<keyword evidence="5" id="KW-1185">Reference proteome</keyword>
<proteinExistence type="inferred from homology"/>
<dbReference type="SUPFAM" id="SSF53383">
    <property type="entry name" value="PLP-dependent transferases"/>
    <property type="match status" value="1"/>
</dbReference>
<evidence type="ECO:0000256" key="1">
    <source>
        <dbReference type="ARBA" id="ARBA00001933"/>
    </source>
</evidence>
<organism evidence="4 5">
    <name type="scientific">Batillaria attramentaria</name>
    <dbReference type="NCBI Taxonomy" id="370345"/>
    <lineage>
        <taxon>Eukaryota</taxon>
        <taxon>Metazoa</taxon>
        <taxon>Spiralia</taxon>
        <taxon>Lophotrochozoa</taxon>
        <taxon>Mollusca</taxon>
        <taxon>Gastropoda</taxon>
        <taxon>Caenogastropoda</taxon>
        <taxon>Sorbeoconcha</taxon>
        <taxon>Cerithioidea</taxon>
        <taxon>Batillariidae</taxon>
        <taxon>Batillaria</taxon>
    </lineage>
</organism>
<evidence type="ECO:0000256" key="2">
    <source>
        <dbReference type="ARBA" id="ARBA00022898"/>
    </source>
</evidence>
<evidence type="ECO:0000313" key="4">
    <source>
        <dbReference type="EMBL" id="KAK7505080.1"/>
    </source>
</evidence>
<dbReference type="EMBL" id="JACVVK020000012">
    <property type="protein sequence ID" value="KAK7505080.1"/>
    <property type="molecule type" value="Genomic_DNA"/>
</dbReference>
<comment type="caution">
    <text evidence="4">The sequence shown here is derived from an EMBL/GenBank/DDBJ whole genome shotgun (WGS) entry which is preliminary data.</text>
</comment>
<evidence type="ECO:0000313" key="5">
    <source>
        <dbReference type="Proteomes" id="UP001519460"/>
    </source>
</evidence>
<sequence length="76" mass="8665">MTHVEMPEEERLAIGITDNMVRVSVGLEDPRDLIQDFEQAKPCVLEVPDTFRGHHHHTKGFKFDSAIQDQVLKALP</sequence>
<evidence type="ECO:0000256" key="3">
    <source>
        <dbReference type="RuleBase" id="RU362118"/>
    </source>
</evidence>
<protein>
    <submittedName>
        <fullName evidence="4">Uncharacterized protein</fullName>
    </submittedName>
</protein>
<comment type="similarity">
    <text evidence="3">Belongs to the trans-sulfuration enzymes family.</text>
</comment>
<name>A0ABD0M0M6_9CAEN</name>
<dbReference type="AlphaFoldDB" id="A0ABD0M0M6"/>
<dbReference type="Proteomes" id="UP001519460">
    <property type="component" value="Unassembled WGS sequence"/>
</dbReference>
<dbReference type="InterPro" id="IPR015422">
    <property type="entry name" value="PyrdxlP-dep_Trfase_small"/>
</dbReference>
<dbReference type="InterPro" id="IPR000277">
    <property type="entry name" value="Cys/Met-Metab_PyrdxlP-dep_enz"/>
</dbReference>
<dbReference type="Pfam" id="PF01053">
    <property type="entry name" value="Cys_Met_Meta_PP"/>
    <property type="match status" value="1"/>
</dbReference>
<gene>
    <name evidence="4" type="ORF">BaRGS_00003650</name>
</gene>
<dbReference type="InterPro" id="IPR015424">
    <property type="entry name" value="PyrdxlP-dep_Trfase"/>
</dbReference>
<dbReference type="Gene3D" id="3.90.1150.10">
    <property type="entry name" value="Aspartate Aminotransferase, domain 1"/>
    <property type="match status" value="1"/>
</dbReference>